<dbReference type="InterPro" id="IPR047831">
    <property type="entry name" value="GPR180/TMEM145"/>
</dbReference>
<dbReference type="Pfam" id="PF10192">
    <property type="entry name" value="GPR180-TMEM145_TM"/>
    <property type="match status" value="1"/>
</dbReference>
<dbReference type="Pfam" id="PF21870">
    <property type="entry name" value="GP180_GOLD"/>
    <property type="match status" value="1"/>
</dbReference>
<evidence type="ECO:0000259" key="8">
    <source>
        <dbReference type="Pfam" id="PF21870"/>
    </source>
</evidence>
<sequence>MNILYKSWLFIYFANAFINVYYVDSKTIRGVFSSLKANAEKGQYLSSFCFHGDAVIQYAFNASASSAVKFYLFLNEDWKEAAEETDCQKKLEKTRNIYEVVNTTGNKTHAAFNSPRIWHILLADSFTCSSLLDTEEANLNFLQYEIQLFNPDALGNPVEHFSDEETGLLRFYQLLALAYFVLGCICVPKLWEPLRSGGPMQLVIQLLTASTGLQAVGALFMIFHLQRYSKDGSGSPLLELIAEFFDVLSQFAMLYMLLSLSLGWTLGTSYKNSHLQMISQKPAARVVGVLGVLQGLLFLWEQYQDQSHRLYHAHRTTAGQCLVILRIALATLFAWNLYLIVSAERSMMKKEFYISFTMSCMLWFLCYPVIVIFTLIVSEYLRYKLITMCVVLCQSAAVVMLYRLFLSRSLYWEVSALSSSLPLYLKYDNKNLGLKIYS</sequence>
<evidence type="ECO:0008006" key="11">
    <source>
        <dbReference type="Google" id="ProtNLM"/>
    </source>
</evidence>
<feature type="transmembrane region" description="Helical" evidence="6">
    <location>
        <begin position="385"/>
        <end position="405"/>
    </location>
</feature>
<feature type="transmembrane region" description="Helical" evidence="6">
    <location>
        <begin position="282"/>
        <end position="300"/>
    </location>
</feature>
<keyword evidence="4 6" id="KW-0472">Membrane</keyword>
<reference evidence="9 10" key="1">
    <citation type="submission" date="2024-11" db="EMBL/GenBank/DDBJ databases">
        <title>Chromosome-level genome assembly of the freshwater bivalve Anodonta woodiana.</title>
        <authorList>
            <person name="Chen X."/>
        </authorList>
    </citation>
    <scope>NUCLEOTIDE SEQUENCE [LARGE SCALE GENOMIC DNA]</scope>
    <source>
        <strain evidence="9">MN2024</strain>
        <tissue evidence="9">Gills</tissue>
    </source>
</reference>
<dbReference type="PANTHER" id="PTHR23252">
    <property type="entry name" value="INTIMAL THICKNESS RECEPTOR-RELATED"/>
    <property type="match status" value="1"/>
</dbReference>
<proteinExistence type="predicted"/>
<organism evidence="9 10">
    <name type="scientific">Sinanodonta woodiana</name>
    <name type="common">Chinese pond mussel</name>
    <name type="synonym">Anodonta woodiana</name>
    <dbReference type="NCBI Taxonomy" id="1069815"/>
    <lineage>
        <taxon>Eukaryota</taxon>
        <taxon>Metazoa</taxon>
        <taxon>Spiralia</taxon>
        <taxon>Lophotrochozoa</taxon>
        <taxon>Mollusca</taxon>
        <taxon>Bivalvia</taxon>
        <taxon>Autobranchia</taxon>
        <taxon>Heteroconchia</taxon>
        <taxon>Palaeoheterodonta</taxon>
        <taxon>Unionida</taxon>
        <taxon>Unionoidea</taxon>
        <taxon>Unionidae</taxon>
        <taxon>Unioninae</taxon>
        <taxon>Sinanodonta</taxon>
    </lineage>
</organism>
<keyword evidence="10" id="KW-1185">Reference proteome</keyword>
<evidence type="ECO:0000256" key="4">
    <source>
        <dbReference type="ARBA" id="ARBA00023136"/>
    </source>
</evidence>
<feature type="transmembrane region" description="Helical" evidence="6">
    <location>
        <begin position="237"/>
        <end position="262"/>
    </location>
</feature>
<evidence type="ECO:0000256" key="6">
    <source>
        <dbReference type="SAM" id="Phobius"/>
    </source>
</evidence>
<feature type="transmembrane region" description="Helical" evidence="6">
    <location>
        <begin position="171"/>
        <end position="191"/>
    </location>
</feature>
<dbReference type="PANTHER" id="PTHR23252:SF29">
    <property type="entry name" value="INTEGRAL MEMBRANE PROTEIN GPR180"/>
    <property type="match status" value="1"/>
</dbReference>
<feature type="domain" description="GPR180/TMEM145 transmembrane" evidence="7">
    <location>
        <begin position="176"/>
        <end position="401"/>
    </location>
</feature>
<name>A0ABD3UJC5_SINWO</name>
<feature type="transmembrane region" description="Helical" evidence="6">
    <location>
        <begin position="353"/>
        <end position="378"/>
    </location>
</feature>
<keyword evidence="3 6" id="KW-1133">Transmembrane helix</keyword>
<dbReference type="AlphaFoldDB" id="A0ABD3UJC5"/>
<dbReference type="EMBL" id="JBJQND010000016">
    <property type="protein sequence ID" value="KAL3848347.1"/>
    <property type="molecule type" value="Genomic_DNA"/>
</dbReference>
<dbReference type="GO" id="GO:0016020">
    <property type="term" value="C:membrane"/>
    <property type="evidence" value="ECO:0007669"/>
    <property type="project" value="UniProtKB-SubCell"/>
</dbReference>
<keyword evidence="5" id="KW-0325">Glycoprotein</keyword>
<evidence type="ECO:0000313" key="10">
    <source>
        <dbReference type="Proteomes" id="UP001634394"/>
    </source>
</evidence>
<comment type="subcellular location">
    <subcellularLocation>
        <location evidence="1">Membrane</location>
        <topology evidence="1">Multi-pass membrane protein</topology>
    </subcellularLocation>
</comment>
<protein>
    <recommendedName>
        <fullName evidence="11">Intimal thickness related receptor IRP domain-containing protein</fullName>
    </recommendedName>
</protein>
<evidence type="ECO:0000256" key="5">
    <source>
        <dbReference type="ARBA" id="ARBA00023180"/>
    </source>
</evidence>
<evidence type="ECO:0000256" key="1">
    <source>
        <dbReference type="ARBA" id="ARBA00004141"/>
    </source>
</evidence>
<feature type="domain" description="GPR180-like N-terminal" evidence="8">
    <location>
        <begin position="27"/>
        <end position="129"/>
    </location>
</feature>
<evidence type="ECO:0000256" key="2">
    <source>
        <dbReference type="ARBA" id="ARBA00022692"/>
    </source>
</evidence>
<evidence type="ECO:0000259" key="7">
    <source>
        <dbReference type="Pfam" id="PF10192"/>
    </source>
</evidence>
<feature type="transmembrane region" description="Helical" evidence="6">
    <location>
        <begin position="203"/>
        <end position="225"/>
    </location>
</feature>
<keyword evidence="2 6" id="KW-0812">Transmembrane</keyword>
<evidence type="ECO:0000256" key="3">
    <source>
        <dbReference type="ARBA" id="ARBA00022989"/>
    </source>
</evidence>
<evidence type="ECO:0000313" key="9">
    <source>
        <dbReference type="EMBL" id="KAL3848347.1"/>
    </source>
</evidence>
<dbReference type="InterPro" id="IPR019336">
    <property type="entry name" value="GPR180/TMEM145_TM"/>
</dbReference>
<dbReference type="Proteomes" id="UP001634394">
    <property type="component" value="Unassembled WGS sequence"/>
</dbReference>
<comment type="caution">
    <text evidence="9">The sequence shown here is derived from an EMBL/GenBank/DDBJ whole genome shotgun (WGS) entry which is preliminary data.</text>
</comment>
<dbReference type="InterPro" id="IPR053880">
    <property type="entry name" value="GPR180-like_N"/>
</dbReference>
<accession>A0ABD3UJC5</accession>
<gene>
    <name evidence="9" type="ORF">ACJMK2_019215</name>
</gene>
<feature type="transmembrane region" description="Helical" evidence="6">
    <location>
        <begin position="321"/>
        <end position="341"/>
    </location>
</feature>